<dbReference type="AlphaFoldDB" id="A0A369AHC2"/>
<gene>
    <name evidence="8" type="ORF">DFR58_14210</name>
</gene>
<accession>A0A369AHC2</accession>
<reference evidence="8 9" key="1">
    <citation type="submission" date="2018-07" db="EMBL/GenBank/DDBJ databases">
        <title>Genomic Encyclopedia of Type Strains, Phase IV (KMG-IV): sequencing the most valuable type-strain genomes for metagenomic binning, comparative biology and taxonomic classification.</title>
        <authorList>
            <person name="Goeker M."/>
        </authorList>
    </citation>
    <scope>NUCLEOTIDE SEQUENCE [LARGE SCALE GENOMIC DNA]</scope>
    <source>
        <strain evidence="8 9">DSM 27016</strain>
    </source>
</reference>
<evidence type="ECO:0000256" key="6">
    <source>
        <dbReference type="SAM" id="MobiDB-lite"/>
    </source>
</evidence>
<dbReference type="OrthoDB" id="9787283at2"/>
<feature type="signal peptide" evidence="7">
    <location>
        <begin position="1"/>
        <end position="25"/>
    </location>
</feature>
<evidence type="ECO:0000256" key="4">
    <source>
        <dbReference type="ARBA" id="ARBA00023139"/>
    </source>
</evidence>
<comment type="caution">
    <text evidence="8">The sequence shown here is derived from an EMBL/GenBank/DDBJ whole genome shotgun (WGS) entry which is preliminary data.</text>
</comment>
<keyword evidence="2 7" id="KW-0732">Signal</keyword>
<feature type="chain" id="PRO_5039370098" evidence="7">
    <location>
        <begin position="26"/>
        <end position="556"/>
    </location>
</feature>
<dbReference type="Gene3D" id="3.40.190.10">
    <property type="entry name" value="Periplasmic binding protein-like II"/>
    <property type="match status" value="2"/>
</dbReference>
<dbReference type="Pfam" id="PF01547">
    <property type="entry name" value="SBP_bac_1"/>
    <property type="match status" value="1"/>
</dbReference>
<evidence type="ECO:0000256" key="1">
    <source>
        <dbReference type="ARBA" id="ARBA00022475"/>
    </source>
</evidence>
<feature type="compositionally biased region" description="Basic and acidic residues" evidence="6">
    <location>
        <begin position="48"/>
        <end position="58"/>
    </location>
</feature>
<proteinExistence type="predicted"/>
<dbReference type="PANTHER" id="PTHR43649:SF33">
    <property type="entry name" value="POLYGALACTURONAN_RHAMNOGALACTURONAN-BINDING PROTEIN YTCQ"/>
    <property type="match status" value="1"/>
</dbReference>
<organism evidence="8 9">
    <name type="scientific">Anaerobacterium chartisolvens</name>
    <dbReference type="NCBI Taxonomy" id="1297424"/>
    <lineage>
        <taxon>Bacteria</taxon>
        <taxon>Bacillati</taxon>
        <taxon>Bacillota</taxon>
        <taxon>Clostridia</taxon>
        <taxon>Eubacteriales</taxon>
        <taxon>Oscillospiraceae</taxon>
        <taxon>Anaerobacterium</taxon>
    </lineage>
</organism>
<evidence type="ECO:0000256" key="3">
    <source>
        <dbReference type="ARBA" id="ARBA00023136"/>
    </source>
</evidence>
<evidence type="ECO:0000256" key="2">
    <source>
        <dbReference type="ARBA" id="ARBA00022729"/>
    </source>
</evidence>
<keyword evidence="4" id="KW-0564">Palmitate</keyword>
<evidence type="ECO:0000256" key="7">
    <source>
        <dbReference type="SAM" id="SignalP"/>
    </source>
</evidence>
<evidence type="ECO:0000313" key="9">
    <source>
        <dbReference type="Proteomes" id="UP000253034"/>
    </source>
</evidence>
<keyword evidence="5" id="KW-0449">Lipoprotein</keyword>
<keyword evidence="3" id="KW-0472">Membrane</keyword>
<dbReference type="SUPFAM" id="SSF53850">
    <property type="entry name" value="Periplasmic binding protein-like II"/>
    <property type="match status" value="1"/>
</dbReference>
<dbReference type="EMBL" id="QPJT01000042">
    <property type="protein sequence ID" value="RCX08495.1"/>
    <property type="molecule type" value="Genomic_DNA"/>
</dbReference>
<dbReference type="PROSITE" id="PS51257">
    <property type="entry name" value="PROKAR_LIPOPROTEIN"/>
    <property type="match status" value="1"/>
</dbReference>
<feature type="region of interest" description="Disordered" evidence="6">
    <location>
        <begin position="27"/>
        <end position="58"/>
    </location>
</feature>
<dbReference type="InterPro" id="IPR006059">
    <property type="entry name" value="SBP"/>
</dbReference>
<name>A0A369AHC2_9FIRM</name>
<evidence type="ECO:0000256" key="5">
    <source>
        <dbReference type="ARBA" id="ARBA00023288"/>
    </source>
</evidence>
<evidence type="ECO:0000313" key="8">
    <source>
        <dbReference type="EMBL" id="RCX08495.1"/>
    </source>
</evidence>
<dbReference type="Proteomes" id="UP000253034">
    <property type="component" value="Unassembled WGS sequence"/>
</dbReference>
<dbReference type="InterPro" id="IPR050490">
    <property type="entry name" value="Bact_solute-bd_prot1"/>
</dbReference>
<dbReference type="RefSeq" id="WP_114300184.1">
    <property type="nucleotide sequence ID" value="NZ_QPJT01000042.1"/>
</dbReference>
<dbReference type="PANTHER" id="PTHR43649">
    <property type="entry name" value="ARABINOSE-BINDING PROTEIN-RELATED"/>
    <property type="match status" value="1"/>
</dbReference>
<keyword evidence="1" id="KW-1003">Cell membrane</keyword>
<keyword evidence="9" id="KW-1185">Reference proteome</keyword>
<sequence>MGNKKSLKILSVLVALMILVLSASGCSSDRGTVSVEPDKAAEQGADEGTPKDDEGPGWKKDTSDITFDWYIHYSWFGAKWGENEVTKYITEKTGVKINFIVPSGNENEKLNTLIASASLPDFVTLGWWENGVKMMQEGDLVHPLNKLADQYDADFYKAAAKSTLDWYKKPDGNVYGYPNFSMAPERIEEGMQIESNQTFLVRKDIYEQIGKPDMRTPEGFLNALKAAKEKFPTVNGQPLIPLGLQEFTDSGNKSIESDLVNFLAIPREKDGKYYDAETHPEYLRWMKVLRKANEMKLISKDIFVDKRSQMEEKMAQGRYFSMIYQRTDMASQQLELYRKNPDMVYIAIDGPSNESLEPNRPAFAGGMAGWTLTHISTNCKDSKRAIRFLTYLISEEGQKDVYLGKKGVTWDTIDGKDQMLPDVIKLMNSDRGEYDRKYGAEKTYWMLTDELAILKWKPPFEEPIKQNAEWGFGKAISYAAYDDIEPPADSDEGIILKQVKDKRALLLPKLILANSEEEFDKLVNEYQKMKNDIKYDKVISYSQQKIDEHKEALGIK</sequence>
<protein>
    <submittedName>
        <fullName evidence="8">Carbohydrate ABC transporter substrate-binding protein (CUT1 family)</fullName>
    </submittedName>
</protein>